<evidence type="ECO:0000259" key="1">
    <source>
        <dbReference type="PROSITE" id="PS51186"/>
    </source>
</evidence>
<name>A0A264VPC3_PRORE</name>
<protein>
    <recommendedName>
        <fullName evidence="1">N-acetyltransferase domain-containing protein</fullName>
    </recommendedName>
</protein>
<dbReference type="PROSITE" id="PS51186">
    <property type="entry name" value="GNAT"/>
    <property type="match status" value="1"/>
</dbReference>
<dbReference type="Pfam" id="PF00583">
    <property type="entry name" value="Acetyltransf_1"/>
    <property type="match status" value="1"/>
</dbReference>
<reference evidence="2 3" key="1">
    <citation type="submission" date="2017-07" db="EMBL/GenBank/DDBJ databases">
        <title>blaIMP-27 on transferable plasmids in Proteus mirabilis and Providencia rettgeri.</title>
        <authorList>
            <person name="Potter R."/>
        </authorList>
    </citation>
    <scope>NUCLEOTIDE SEQUENCE [LARGE SCALE GENOMIC DNA]</scope>
    <source>
        <strain evidence="2 3">PR1</strain>
    </source>
</reference>
<dbReference type="RefSeq" id="WP_094962773.1">
    <property type="nucleotide sequence ID" value="NZ_JAGKLI010000039.1"/>
</dbReference>
<evidence type="ECO:0000313" key="2">
    <source>
        <dbReference type="EMBL" id="OZS72687.1"/>
    </source>
</evidence>
<dbReference type="Proteomes" id="UP000216001">
    <property type="component" value="Unassembled WGS sequence"/>
</dbReference>
<evidence type="ECO:0000313" key="3">
    <source>
        <dbReference type="Proteomes" id="UP000216001"/>
    </source>
</evidence>
<dbReference type="InterPro" id="IPR000182">
    <property type="entry name" value="GNAT_dom"/>
</dbReference>
<dbReference type="EMBL" id="NOWC01000032">
    <property type="protein sequence ID" value="OZS72687.1"/>
    <property type="molecule type" value="Genomic_DNA"/>
</dbReference>
<sequence>MTLLTQITQPHFSTKNTMTDIALMMKRQHILNNYHISFSNELGECVCQALYKNSVLGVAKVTSHTDIAHIHSISIHPFFRQAGIGRKMIERIVNEFSGAFTTAIAGRATDNLSVSFFRACGFDVQNSGAIKRRLSYDIVEHAKTFLNKRFYDVVRTKTFTLEKAITTFSDEQKAQLMSETVNWWLYQNSNVDIHIINIESVDNTSPEWLLANKNSSFFGVRVWYRVNNLI</sequence>
<proteinExistence type="predicted"/>
<organism evidence="2 3">
    <name type="scientific">Providencia rettgeri</name>
    <dbReference type="NCBI Taxonomy" id="587"/>
    <lineage>
        <taxon>Bacteria</taxon>
        <taxon>Pseudomonadati</taxon>
        <taxon>Pseudomonadota</taxon>
        <taxon>Gammaproteobacteria</taxon>
        <taxon>Enterobacterales</taxon>
        <taxon>Morganellaceae</taxon>
        <taxon>Providencia</taxon>
    </lineage>
</organism>
<feature type="domain" description="N-acetyltransferase" evidence="1">
    <location>
        <begin position="10"/>
        <end position="146"/>
    </location>
</feature>
<dbReference type="InterPro" id="IPR016181">
    <property type="entry name" value="Acyl_CoA_acyltransferase"/>
</dbReference>
<dbReference type="SUPFAM" id="SSF55729">
    <property type="entry name" value="Acyl-CoA N-acyltransferases (Nat)"/>
    <property type="match status" value="1"/>
</dbReference>
<accession>A0A264VPC3</accession>
<comment type="caution">
    <text evidence="2">The sequence shown here is derived from an EMBL/GenBank/DDBJ whole genome shotgun (WGS) entry which is preliminary data.</text>
</comment>
<dbReference type="Gene3D" id="3.40.630.30">
    <property type="match status" value="1"/>
</dbReference>
<gene>
    <name evidence="2" type="ORF">CHI95_20565</name>
</gene>
<dbReference type="CDD" id="cd04301">
    <property type="entry name" value="NAT_SF"/>
    <property type="match status" value="1"/>
</dbReference>
<dbReference type="GO" id="GO:0016747">
    <property type="term" value="F:acyltransferase activity, transferring groups other than amino-acyl groups"/>
    <property type="evidence" value="ECO:0007669"/>
    <property type="project" value="InterPro"/>
</dbReference>
<dbReference type="AlphaFoldDB" id="A0A264VPC3"/>